<keyword evidence="11" id="KW-1185">Reference proteome</keyword>
<accession>A0A942T417</accession>
<dbReference type="InterPro" id="IPR004761">
    <property type="entry name" value="Spore_GerAB"/>
</dbReference>
<evidence type="ECO:0000313" key="10">
    <source>
        <dbReference type="EMBL" id="MCH6266747.1"/>
    </source>
</evidence>
<evidence type="ECO:0000256" key="6">
    <source>
        <dbReference type="ARBA" id="ARBA00022989"/>
    </source>
</evidence>
<evidence type="ECO:0000256" key="4">
    <source>
        <dbReference type="ARBA" id="ARBA00022544"/>
    </source>
</evidence>
<dbReference type="RefSeq" id="WP_213144749.1">
    <property type="nucleotide sequence ID" value="NZ_JAGYPE020000024.1"/>
</dbReference>
<dbReference type="EMBL" id="JAGYPE020000024">
    <property type="protein sequence ID" value="MCH6266747.1"/>
    <property type="molecule type" value="Genomic_DNA"/>
</dbReference>
<dbReference type="GO" id="GO:0016020">
    <property type="term" value="C:membrane"/>
    <property type="evidence" value="ECO:0007669"/>
    <property type="project" value="UniProtKB-SubCell"/>
</dbReference>
<reference evidence="9" key="1">
    <citation type="submission" date="2021-05" db="EMBL/GenBank/DDBJ databases">
        <title>Novel Bacillus species.</title>
        <authorList>
            <person name="Liu G."/>
        </authorList>
    </citation>
    <scope>NUCLEOTIDE SEQUENCE</scope>
    <source>
        <strain evidence="9 11">FJAT-50051</strain>
    </source>
</reference>
<keyword evidence="4" id="KW-0309">Germination</keyword>
<keyword evidence="3" id="KW-0813">Transport</keyword>
<evidence type="ECO:0000256" key="8">
    <source>
        <dbReference type="SAM" id="Phobius"/>
    </source>
</evidence>
<keyword evidence="6 8" id="KW-1133">Transmembrane helix</keyword>
<evidence type="ECO:0000313" key="9">
    <source>
        <dbReference type="EMBL" id="MBS4184862.1"/>
    </source>
</evidence>
<feature type="transmembrane region" description="Helical" evidence="8">
    <location>
        <begin position="303"/>
        <end position="321"/>
    </location>
</feature>
<feature type="transmembrane region" description="Helical" evidence="8">
    <location>
        <begin position="145"/>
        <end position="164"/>
    </location>
</feature>
<evidence type="ECO:0000256" key="3">
    <source>
        <dbReference type="ARBA" id="ARBA00022448"/>
    </source>
</evidence>
<feature type="transmembrane region" description="Helical" evidence="8">
    <location>
        <begin position="113"/>
        <end position="133"/>
    </location>
</feature>
<feature type="transmembrane region" description="Helical" evidence="8">
    <location>
        <begin position="333"/>
        <end position="356"/>
    </location>
</feature>
<evidence type="ECO:0000256" key="7">
    <source>
        <dbReference type="ARBA" id="ARBA00023136"/>
    </source>
</evidence>
<keyword evidence="7 8" id="KW-0472">Membrane</keyword>
<feature type="transmembrane region" description="Helical" evidence="8">
    <location>
        <begin position="269"/>
        <end position="291"/>
    </location>
</feature>
<dbReference type="Proteomes" id="UP000677265">
    <property type="component" value="Unassembled WGS sequence"/>
</dbReference>
<dbReference type="PANTHER" id="PTHR34975">
    <property type="entry name" value="SPORE GERMINATION PROTEIN A2"/>
    <property type="match status" value="1"/>
</dbReference>
<name>A0A942T417_9BACI</name>
<evidence type="ECO:0000256" key="2">
    <source>
        <dbReference type="ARBA" id="ARBA00007998"/>
    </source>
</evidence>
<dbReference type="GO" id="GO:0009847">
    <property type="term" value="P:spore germination"/>
    <property type="evidence" value="ECO:0007669"/>
    <property type="project" value="InterPro"/>
</dbReference>
<dbReference type="PANTHER" id="PTHR34975:SF2">
    <property type="entry name" value="SPORE GERMINATION PROTEIN A2"/>
    <property type="match status" value="1"/>
</dbReference>
<feature type="transmembrane region" description="Helical" evidence="8">
    <location>
        <begin position="40"/>
        <end position="60"/>
    </location>
</feature>
<gene>
    <name evidence="10" type="ORF">KHB02_014555</name>
    <name evidence="9" type="ORF">KHB02_26140</name>
</gene>
<feature type="transmembrane region" description="Helical" evidence="8">
    <location>
        <begin position="220"/>
        <end position="240"/>
    </location>
</feature>
<evidence type="ECO:0000256" key="1">
    <source>
        <dbReference type="ARBA" id="ARBA00004141"/>
    </source>
</evidence>
<evidence type="ECO:0000256" key="5">
    <source>
        <dbReference type="ARBA" id="ARBA00022692"/>
    </source>
</evidence>
<proteinExistence type="inferred from homology"/>
<keyword evidence="5 8" id="KW-0812">Transmembrane</keyword>
<comment type="subcellular location">
    <subcellularLocation>
        <location evidence="1">Membrane</location>
        <topology evidence="1">Multi-pass membrane protein</topology>
    </subcellularLocation>
</comment>
<evidence type="ECO:0000313" key="11">
    <source>
        <dbReference type="Proteomes" id="UP000677265"/>
    </source>
</evidence>
<sequence length="369" mass="41903">MNQKPGKLGIREYVSIAILMVGLKATEETPAGLYHMVQNAAWMIPLLSAVFFFIPLFLLIKTMSLFQGENLFYVIQKLLGRYFGFFVCLVVFVLSSFAISFDSRDYTNIIRAFYFNTTPLLVLYAILITICAYGAKKGIQHIGSVSYLIIFYVILSFIVALLLSTQDSNIQAMLPIWGAGKLAILEHSSQRISMFAEFFMLTMLVPYLKTNNEFRKGTWIAYFSVSIQTSVSTLFFICLMDQSLGEMGYPFHTTIRYISLGSYIPNIEIFFFVIWIMGVFIRFAAFLYIIALMFGHIFKIKDFEYLIPLLATLYLLIGNMPNNPIEVALEIKPLIGVISGPVFSAIALLLWLTALLKGEFKHAKNKKSM</sequence>
<protein>
    <submittedName>
        <fullName evidence="9">GerAB/ArcD/ProY family transporter</fullName>
    </submittedName>
    <submittedName>
        <fullName evidence="10">Spore germination protein</fullName>
    </submittedName>
</protein>
<dbReference type="EMBL" id="JAGYPE010000005">
    <property type="protein sequence ID" value="MBS4184862.1"/>
    <property type="molecule type" value="Genomic_DNA"/>
</dbReference>
<organism evidence="9">
    <name type="scientific">Neobacillus citreus</name>
    <dbReference type="NCBI Taxonomy" id="2833578"/>
    <lineage>
        <taxon>Bacteria</taxon>
        <taxon>Bacillati</taxon>
        <taxon>Bacillota</taxon>
        <taxon>Bacilli</taxon>
        <taxon>Bacillales</taxon>
        <taxon>Bacillaceae</taxon>
        <taxon>Neobacillus</taxon>
    </lineage>
</organism>
<dbReference type="AlphaFoldDB" id="A0A942T417"/>
<comment type="caution">
    <text evidence="9">The sequence shown here is derived from an EMBL/GenBank/DDBJ whole genome shotgun (WGS) entry which is preliminary data.</text>
</comment>
<feature type="transmembrane region" description="Helical" evidence="8">
    <location>
        <begin position="81"/>
        <end position="101"/>
    </location>
</feature>
<dbReference type="Pfam" id="PF03845">
    <property type="entry name" value="Spore_permease"/>
    <property type="match status" value="1"/>
</dbReference>
<comment type="similarity">
    <text evidence="2">Belongs to the amino acid-polyamine-organocation (APC) superfamily. Spore germination protein (SGP) (TC 2.A.3.9) family.</text>
</comment>